<dbReference type="GO" id="GO:0005576">
    <property type="term" value="C:extracellular region"/>
    <property type="evidence" value="ECO:0007669"/>
    <property type="project" value="UniProtKB-SubCell"/>
</dbReference>
<feature type="domain" description="C1q" evidence="4">
    <location>
        <begin position="1"/>
        <end position="118"/>
    </location>
</feature>
<dbReference type="PRINTS" id="PR00007">
    <property type="entry name" value="COMPLEMNTC1Q"/>
</dbReference>
<dbReference type="SUPFAM" id="SSF49842">
    <property type="entry name" value="TNF-like"/>
    <property type="match status" value="1"/>
</dbReference>
<dbReference type="EMBL" id="VOFY01000007">
    <property type="protein sequence ID" value="KAA8590871.1"/>
    <property type="molecule type" value="Genomic_DNA"/>
</dbReference>
<reference evidence="5 6" key="1">
    <citation type="submission" date="2019-08" db="EMBL/GenBank/DDBJ databases">
        <title>A chromosome-level genome assembly, high-density linkage maps, and genome scans reveal the genomic architecture of hybrid incompatibilities underlying speciation via character displacement in darters (Percidae: Etheostominae).</title>
        <authorList>
            <person name="Moran R.L."/>
            <person name="Catchen J.M."/>
            <person name="Fuller R.C."/>
        </authorList>
    </citation>
    <scope>NUCLEOTIDE SEQUENCE [LARGE SCALE GENOMIC DNA]</scope>
    <source>
        <strain evidence="5">EspeVRDwgs_2016</strain>
        <tissue evidence="5">Muscle</tissue>
    </source>
</reference>
<dbReference type="Pfam" id="PF00386">
    <property type="entry name" value="C1q"/>
    <property type="match status" value="1"/>
</dbReference>
<protein>
    <recommendedName>
        <fullName evidence="4">C1q domain-containing protein</fullName>
    </recommendedName>
</protein>
<evidence type="ECO:0000313" key="6">
    <source>
        <dbReference type="Proteomes" id="UP000327493"/>
    </source>
</evidence>
<evidence type="ECO:0000259" key="4">
    <source>
        <dbReference type="PROSITE" id="PS50871"/>
    </source>
</evidence>
<dbReference type="Gene3D" id="2.60.120.40">
    <property type="match status" value="1"/>
</dbReference>
<evidence type="ECO:0000313" key="5">
    <source>
        <dbReference type="EMBL" id="KAA8590871.1"/>
    </source>
</evidence>
<comment type="subcellular location">
    <subcellularLocation>
        <location evidence="1">Secreted</location>
    </subcellularLocation>
</comment>
<proteinExistence type="predicted"/>
<dbReference type="InterPro" id="IPR001073">
    <property type="entry name" value="C1q_dom"/>
</dbReference>
<dbReference type="PANTHER" id="PTHR22923:SF102">
    <property type="entry name" value="CEREBELLIN 13-RELATED"/>
    <property type="match status" value="1"/>
</dbReference>
<sequence length="240" mass="26104">MLQERLTVSEGSIEELEKQQKGFFTAPVRGVYYFRFTGHVAHYESVMILRLVKYEHVLVTAADRYTTPTDAEDNASNGLVVQLEVGDVVSVQIFGSVWDDHYHRTTFSGFLLFPFEKVLDLKPSGTLRTCFHVILVSVTADSAVFGLLVLSPDTCTTVTQVTLCTGGCNGMGHPCRNDGVDCPLSKRRAVPAPVFELKLTLVDAHLGSLSDDDNGIGATLADNPLSGGQTGDLVTDYART</sequence>
<dbReference type="InterPro" id="IPR050822">
    <property type="entry name" value="Cerebellin_Synaptic_Org"/>
</dbReference>
<organism evidence="5 6">
    <name type="scientific">Etheostoma spectabile</name>
    <name type="common">orangethroat darter</name>
    <dbReference type="NCBI Taxonomy" id="54343"/>
    <lineage>
        <taxon>Eukaryota</taxon>
        <taxon>Metazoa</taxon>
        <taxon>Chordata</taxon>
        <taxon>Craniata</taxon>
        <taxon>Vertebrata</taxon>
        <taxon>Euteleostomi</taxon>
        <taxon>Actinopterygii</taxon>
        <taxon>Neopterygii</taxon>
        <taxon>Teleostei</taxon>
        <taxon>Neoteleostei</taxon>
        <taxon>Acanthomorphata</taxon>
        <taxon>Eupercaria</taxon>
        <taxon>Perciformes</taxon>
        <taxon>Percoidei</taxon>
        <taxon>Percidae</taxon>
        <taxon>Etheostomatinae</taxon>
        <taxon>Etheostoma</taxon>
    </lineage>
</organism>
<dbReference type="Proteomes" id="UP000327493">
    <property type="component" value="Chromosome 7"/>
</dbReference>
<name>A0A5J5DDR4_9PERO</name>
<dbReference type="PANTHER" id="PTHR22923">
    <property type="entry name" value="CEREBELLIN-RELATED"/>
    <property type="match status" value="1"/>
</dbReference>
<dbReference type="SMART" id="SM00110">
    <property type="entry name" value="C1Q"/>
    <property type="match status" value="1"/>
</dbReference>
<keyword evidence="3" id="KW-0732">Signal</keyword>
<comment type="caution">
    <text evidence="5">The sequence shown here is derived from an EMBL/GenBank/DDBJ whole genome shotgun (WGS) entry which is preliminary data.</text>
</comment>
<keyword evidence="6" id="KW-1185">Reference proteome</keyword>
<dbReference type="InterPro" id="IPR008983">
    <property type="entry name" value="Tumour_necrosis_fac-like_dom"/>
</dbReference>
<keyword evidence="2" id="KW-0964">Secreted</keyword>
<evidence type="ECO:0000256" key="3">
    <source>
        <dbReference type="ARBA" id="ARBA00022729"/>
    </source>
</evidence>
<dbReference type="AlphaFoldDB" id="A0A5J5DDR4"/>
<evidence type="ECO:0000256" key="1">
    <source>
        <dbReference type="ARBA" id="ARBA00004613"/>
    </source>
</evidence>
<gene>
    <name evidence="5" type="ORF">FQN60_001814</name>
</gene>
<accession>A0A5J5DDR4</accession>
<dbReference type="PROSITE" id="PS50871">
    <property type="entry name" value="C1Q"/>
    <property type="match status" value="1"/>
</dbReference>
<evidence type="ECO:0000256" key="2">
    <source>
        <dbReference type="ARBA" id="ARBA00022525"/>
    </source>
</evidence>